<name>L9XSC8_9EURY</name>
<dbReference type="EMBL" id="AOID01000060">
    <property type="protein sequence ID" value="ELY63513.1"/>
    <property type="molecule type" value="Genomic_DNA"/>
</dbReference>
<evidence type="ECO:0000313" key="2">
    <source>
        <dbReference type="Proteomes" id="UP000011632"/>
    </source>
</evidence>
<accession>L9XSC8</accession>
<evidence type="ECO:0000313" key="1">
    <source>
        <dbReference type="EMBL" id="ELY63513.1"/>
    </source>
</evidence>
<organism evidence="1 2">
    <name type="scientific">Natrinema versiforme JCM 10478</name>
    <dbReference type="NCBI Taxonomy" id="1227496"/>
    <lineage>
        <taxon>Archaea</taxon>
        <taxon>Methanobacteriati</taxon>
        <taxon>Methanobacteriota</taxon>
        <taxon>Stenosarchaea group</taxon>
        <taxon>Halobacteria</taxon>
        <taxon>Halobacteriales</taxon>
        <taxon>Natrialbaceae</taxon>
        <taxon>Natrinema</taxon>
    </lineage>
</organism>
<gene>
    <name evidence="1" type="ORF">C489_18946</name>
</gene>
<reference evidence="1 2" key="1">
    <citation type="journal article" date="2014" name="PLoS Genet.">
        <title>Phylogenetically driven sequencing of extremely halophilic archaea reveals strategies for static and dynamic osmo-response.</title>
        <authorList>
            <person name="Becker E.A."/>
            <person name="Seitzer P.M."/>
            <person name="Tritt A."/>
            <person name="Larsen D."/>
            <person name="Krusor M."/>
            <person name="Yao A.I."/>
            <person name="Wu D."/>
            <person name="Madern D."/>
            <person name="Eisen J.A."/>
            <person name="Darling A.E."/>
            <person name="Facciotti M.T."/>
        </authorList>
    </citation>
    <scope>NUCLEOTIDE SEQUENCE [LARGE SCALE GENOMIC DNA]</scope>
    <source>
        <strain evidence="1 2">JCM 10478</strain>
    </source>
</reference>
<comment type="caution">
    <text evidence="1">The sequence shown here is derived from an EMBL/GenBank/DDBJ whole genome shotgun (WGS) entry which is preliminary data.</text>
</comment>
<dbReference type="PATRIC" id="fig|1227496.3.peg.3800"/>
<dbReference type="Proteomes" id="UP000011632">
    <property type="component" value="Unassembled WGS sequence"/>
</dbReference>
<keyword evidence="2" id="KW-1185">Reference proteome</keyword>
<sequence length="62" mass="7039">MNSDGGVGVCAVTDETISLSQPHFHVTLRRESEHRFRSDEHDQLVISEAALDELDEWLESKD</sequence>
<dbReference type="AlphaFoldDB" id="L9XSC8"/>
<proteinExistence type="predicted"/>
<protein>
    <submittedName>
        <fullName evidence="1">Uncharacterized protein</fullName>
    </submittedName>
</protein>